<protein>
    <submittedName>
        <fullName evidence="1">Uncharacterized protein</fullName>
    </submittedName>
</protein>
<dbReference type="Proteomes" id="UP000180098">
    <property type="component" value="Unassembled WGS sequence"/>
</dbReference>
<proteinExistence type="predicted"/>
<organism evidence="1 2">
    <name type="scientific">Anaerobacillus arseniciselenatis</name>
    <dbReference type="NCBI Taxonomy" id="85682"/>
    <lineage>
        <taxon>Bacteria</taxon>
        <taxon>Bacillati</taxon>
        <taxon>Bacillota</taxon>
        <taxon>Bacilli</taxon>
        <taxon>Bacillales</taxon>
        <taxon>Bacillaceae</taxon>
        <taxon>Anaerobacillus</taxon>
    </lineage>
</organism>
<reference evidence="1 2" key="1">
    <citation type="submission" date="2016-10" db="EMBL/GenBank/DDBJ databases">
        <title>Draft genome sequences of four alkaliphilic bacteria belonging to the Anaerobacillus genus.</title>
        <authorList>
            <person name="Bassil N.M."/>
            <person name="Lloyd J.R."/>
        </authorList>
    </citation>
    <scope>NUCLEOTIDE SEQUENCE [LARGE SCALE GENOMIC DNA]</scope>
    <source>
        <strain evidence="1 2">DSM 15340</strain>
    </source>
</reference>
<gene>
    <name evidence="1" type="ORF">BKP35_18390</name>
</gene>
<keyword evidence="2" id="KW-1185">Reference proteome</keyword>
<evidence type="ECO:0000313" key="1">
    <source>
        <dbReference type="EMBL" id="OIJ07653.1"/>
    </source>
</evidence>
<name>A0A1S2L6P5_9BACI</name>
<accession>A0A1S2L6P5</accession>
<sequence length="95" mass="10944">MLVSMGGVRSINKAKWCKTNSELFREKYHPWPINSPSKTWIETKLITLPTSNPEKSNRNVGMITLLESKPEKSNQNARMITLLCSNQRRVIKTLE</sequence>
<dbReference type="AlphaFoldDB" id="A0A1S2L6P5"/>
<comment type="caution">
    <text evidence="1">The sequence shown here is derived from an EMBL/GenBank/DDBJ whole genome shotgun (WGS) entry which is preliminary data.</text>
</comment>
<dbReference type="EMBL" id="MLQQ01000058">
    <property type="protein sequence ID" value="OIJ07653.1"/>
    <property type="molecule type" value="Genomic_DNA"/>
</dbReference>
<evidence type="ECO:0000313" key="2">
    <source>
        <dbReference type="Proteomes" id="UP000180098"/>
    </source>
</evidence>